<gene>
    <name evidence="3" type="ORF">C666_00780</name>
</gene>
<dbReference type="PRINTS" id="PR00038">
    <property type="entry name" value="HTHLUXR"/>
</dbReference>
<evidence type="ECO:0000259" key="2">
    <source>
        <dbReference type="PROSITE" id="PS50043"/>
    </source>
</evidence>
<sequence length="227" mass="23818">MNRDIFISGHSIAAARWQQAIPHALIAASGRGFGIGPNDLVWLSAELPDWRSRIADLVKQNGCSVVVLSLQPDQREAIAALELGARGYAHALAAPALLREVATVVRHGGLWVGGELISRLLAALQSRLPAASGDTLAGLSQREREVAQAVASGMSNKEAARRLGITERTVKAHLGAIFGKLDVRDRLQLALRVGAARMQAGAPPARPPETMSPPLSFGPMALAAGAA</sequence>
<feature type="domain" description="HTH luxR-type" evidence="2">
    <location>
        <begin position="132"/>
        <end position="197"/>
    </location>
</feature>
<name>N6Y8R1_THAL4</name>
<dbReference type="PANTHER" id="PTHR43214:SF38">
    <property type="entry name" value="NITRATE_NITRITE RESPONSE REGULATOR PROTEIN NARL"/>
    <property type="match status" value="1"/>
</dbReference>
<protein>
    <submittedName>
        <fullName evidence="3">LuxR family transcriptional regulator</fullName>
    </submittedName>
</protein>
<dbReference type="PANTHER" id="PTHR43214">
    <property type="entry name" value="TWO-COMPONENT RESPONSE REGULATOR"/>
    <property type="match status" value="1"/>
</dbReference>
<accession>N6Y8R1</accession>
<reference evidence="3 4" key="1">
    <citation type="submission" date="2012-09" db="EMBL/GenBank/DDBJ databases">
        <title>Draft Genome Sequences of 6 Strains from Genus Thauera.</title>
        <authorList>
            <person name="Liu B."/>
            <person name="Shapleigh J.P."/>
            <person name="Frostegard A.H."/>
        </authorList>
    </citation>
    <scope>NUCLEOTIDE SEQUENCE [LARGE SCALE GENOMIC DNA]</scope>
    <source>
        <strain evidence="4">47Lol / DSM 12138</strain>
    </source>
</reference>
<dbReference type="InterPro" id="IPR016032">
    <property type="entry name" value="Sig_transdc_resp-reg_C-effctor"/>
</dbReference>
<dbReference type="InterPro" id="IPR039420">
    <property type="entry name" value="WalR-like"/>
</dbReference>
<dbReference type="Pfam" id="PF00196">
    <property type="entry name" value="GerE"/>
    <property type="match status" value="1"/>
</dbReference>
<dbReference type="eggNOG" id="COG2197">
    <property type="taxonomic scope" value="Bacteria"/>
</dbReference>
<keyword evidence="1" id="KW-0238">DNA-binding</keyword>
<dbReference type="EMBL" id="AMXE01000001">
    <property type="protein sequence ID" value="ENO90716.1"/>
    <property type="molecule type" value="Genomic_DNA"/>
</dbReference>
<organism evidence="3 4">
    <name type="scientific">Thauera linaloolentis (strain DSM 12138 / JCM 21573 / CCUG 41526 / CIP 105981 / IAM 15112 / NBRC 102519 / 47Lol)</name>
    <dbReference type="NCBI Taxonomy" id="1123367"/>
    <lineage>
        <taxon>Bacteria</taxon>
        <taxon>Pseudomonadati</taxon>
        <taxon>Pseudomonadota</taxon>
        <taxon>Betaproteobacteria</taxon>
        <taxon>Rhodocyclales</taxon>
        <taxon>Zoogloeaceae</taxon>
        <taxon>Thauera</taxon>
    </lineage>
</organism>
<keyword evidence="4" id="KW-1185">Reference proteome</keyword>
<dbReference type="CDD" id="cd06170">
    <property type="entry name" value="LuxR_C_like"/>
    <property type="match status" value="1"/>
</dbReference>
<dbReference type="AlphaFoldDB" id="N6Y8R1"/>
<evidence type="ECO:0000313" key="4">
    <source>
        <dbReference type="Proteomes" id="UP000013232"/>
    </source>
</evidence>
<dbReference type="SUPFAM" id="SSF46894">
    <property type="entry name" value="C-terminal effector domain of the bipartite response regulators"/>
    <property type="match status" value="1"/>
</dbReference>
<dbReference type="GO" id="GO:0003677">
    <property type="term" value="F:DNA binding"/>
    <property type="evidence" value="ECO:0007669"/>
    <property type="project" value="UniProtKB-KW"/>
</dbReference>
<evidence type="ECO:0000256" key="1">
    <source>
        <dbReference type="ARBA" id="ARBA00023125"/>
    </source>
</evidence>
<comment type="caution">
    <text evidence="3">The sequence shown here is derived from an EMBL/GenBank/DDBJ whole genome shotgun (WGS) entry which is preliminary data.</text>
</comment>
<dbReference type="InterPro" id="IPR000792">
    <property type="entry name" value="Tscrpt_reg_LuxR_C"/>
</dbReference>
<dbReference type="SMART" id="SM00421">
    <property type="entry name" value="HTH_LUXR"/>
    <property type="match status" value="1"/>
</dbReference>
<proteinExistence type="predicted"/>
<dbReference type="STRING" id="1123367.GCA_000621305_01699"/>
<dbReference type="Proteomes" id="UP000013232">
    <property type="component" value="Unassembled WGS sequence"/>
</dbReference>
<dbReference type="GO" id="GO:0006355">
    <property type="term" value="P:regulation of DNA-templated transcription"/>
    <property type="evidence" value="ECO:0007669"/>
    <property type="project" value="InterPro"/>
</dbReference>
<dbReference type="Gene3D" id="3.40.50.2300">
    <property type="match status" value="1"/>
</dbReference>
<dbReference type="PROSITE" id="PS50043">
    <property type="entry name" value="HTH_LUXR_2"/>
    <property type="match status" value="1"/>
</dbReference>
<dbReference type="RefSeq" id="WP_004332501.1">
    <property type="nucleotide sequence ID" value="NZ_AMXE01000001.1"/>
</dbReference>
<evidence type="ECO:0000313" key="3">
    <source>
        <dbReference type="EMBL" id="ENO90716.1"/>
    </source>
</evidence>